<dbReference type="GeneID" id="109706808"/>
<dbReference type="GO" id="GO:0016567">
    <property type="term" value="P:protein ubiquitination"/>
    <property type="evidence" value="ECO:0007669"/>
    <property type="project" value="InterPro"/>
</dbReference>
<evidence type="ECO:0000313" key="4">
    <source>
        <dbReference type="RefSeq" id="XP_020083395.1"/>
    </source>
</evidence>
<dbReference type="OrthoDB" id="692822at2759"/>
<proteinExistence type="predicted"/>
<organism evidence="3 4">
    <name type="scientific">Ananas comosus</name>
    <name type="common">Pineapple</name>
    <name type="synonym">Ananas ananas</name>
    <dbReference type="NCBI Taxonomy" id="4615"/>
    <lineage>
        <taxon>Eukaryota</taxon>
        <taxon>Viridiplantae</taxon>
        <taxon>Streptophyta</taxon>
        <taxon>Embryophyta</taxon>
        <taxon>Tracheophyta</taxon>
        <taxon>Spermatophyta</taxon>
        <taxon>Magnoliopsida</taxon>
        <taxon>Liliopsida</taxon>
        <taxon>Poales</taxon>
        <taxon>Bromeliaceae</taxon>
        <taxon>Bromelioideae</taxon>
        <taxon>Ananas</taxon>
    </lineage>
</organism>
<feature type="domain" description="BTB" evidence="2">
    <location>
        <begin position="32"/>
        <end position="100"/>
    </location>
</feature>
<protein>
    <submittedName>
        <fullName evidence="4">BTB/POZ and MATH domain-containing protein 3-like</fullName>
    </submittedName>
</protein>
<dbReference type="AlphaFoldDB" id="A0A6P5EQ62"/>
<sequence>MGHMHFMRRADLETWYIQDDSFIILLDRRVGTNVVFEVGGETFAAHRWSLAARSPVFKAQFFGLMSENSAQQHIKIDDIGALVFRALLQFIYKDSLPEDTGANRASTIMAQHSLDAAYRYTGWRE</sequence>
<dbReference type="InterPro" id="IPR011333">
    <property type="entry name" value="SKP1/BTB/POZ_sf"/>
</dbReference>
<evidence type="ECO:0000256" key="1">
    <source>
        <dbReference type="ARBA" id="ARBA00004906"/>
    </source>
</evidence>
<dbReference type="PROSITE" id="PS50097">
    <property type="entry name" value="BTB"/>
    <property type="match status" value="1"/>
</dbReference>
<dbReference type="Pfam" id="PF00651">
    <property type="entry name" value="BTB"/>
    <property type="match status" value="1"/>
</dbReference>
<reference evidence="3" key="1">
    <citation type="journal article" date="2015" name="Nat. Genet.">
        <title>The pineapple genome and the evolution of CAM photosynthesis.</title>
        <authorList>
            <person name="Ming R."/>
            <person name="VanBuren R."/>
            <person name="Wai C.M."/>
            <person name="Tang H."/>
            <person name="Schatz M.C."/>
            <person name="Bowers J.E."/>
            <person name="Lyons E."/>
            <person name="Wang M.L."/>
            <person name="Chen J."/>
            <person name="Biggers E."/>
            <person name="Zhang J."/>
            <person name="Huang L."/>
            <person name="Zhang L."/>
            <person name="Miao W."/>
            <person name="Zhang J."/>
            <person name="Ye Z."/>
            <person name="Miao C."/>
            <person name="Lin Z."/>
            <person name="Wang H."/>
            <person name="Zhou H."/>
            <person name="Yim W.C."/>
            <person name="Priest H.D."/>
            <person name="Zheng C."/>
            <person name="Woodhouse M."/>
            <person name="Edger P.P."/>
            <person name="Guyot R."/>
            <person name="Guo H.B."/>
            <person name="Guo H."/>
            <person name="Zheng G."/>
            <person name="Singh R."/>
            <person name="Sharma A."/>
            <person name="Min X."/>
            <person name="Zheng Y."/>
            <person name="Lee H."/>
            <person name="Gurtowski J."/>
            <person name="Sedlazeck F.J."/>
            <person name="Harkess A."/>
            <person name="McKain M.R."/>
            <person name="Liao Z."/>
            <person name="Fang J."/>
            <person name="Liu J."/>
            <person name="Zhang X."/>
            <person name="Zhang Q."/>
            <person name="Hu W."/>
            <person name="Qin Y."/>
            <person name="Wang K."/>
            <person name="Chen L.Y."/>
            <person name="Shirley N."/>
            <person name="Lin Y.R."/>
            <person name="Liu L.Y."/>
            <person name="Hernandez A.G."/>
            <person name="Wright C.L."/>
            <person name="Bulone V."/>
            <person name="Tuskan G.A."/>
            <person name="Heath K."/>
            <person name="Zee F."/>
            <person name="Moore P.H."/>
            <person name="Sunkar R."/>
            <person name="Leebens-Mack J.H."/>
            <person name="Mockler T."/>
            <person name="Bennetzen J.L."/>
            <person name="Freeling M."/>
            <person name="Sankoff D."/>
            <person name="Paterson A.H."/>
            <person name="Zhu X."/>
            <person name="Yang X."/>
            <person name="Smith J.A."/>
            <person name="Cushman J.C."/>
            <person name="Paull R.E."/>
            <person name="Yu Q."/>
        </authorList>
    </citation>
    <scope>NUCLEOTIDE SEQUENCE [LARGE SCALE GENOMIC DNA]</scope>
    <source>
        <strain evidence="3">cv. F153</strain>
    </source>
</reference>
<dbReference type="SMART" id="SM00225">
    <property type="entry name" value="BTB"/>
    <property type="match status" value="1"/>
</dbReference>
<dbReference type="Gene3D" id="3.30.710.10">
    <property type="entry name" value="Potassium Channel Kv1.1, Chain A"/>
    <property type="match status" value="1"/>
</dbReference>
<dbReference type="PANTHER" id="PTHR26379">
    <property type="entry name" value="BTB/POZ AND MATH DOMAIN-CONTAINING PROTEIN 1"/>
    <property type="match status" value="1"/>
</dbReference>
<dbReference type="PANTHER" id="PTHR26379:SF187">
    <property type="entry name" value="OS07G0655300 PROTEIN"/>
    <property type="match status" value="1"/>
</dbReference>
<keyword evidence="3" id="KW-1185">Reference proteome</keyword>
<name>A0A6P5EQ62_ANACO</name>
<dbReference type="RefSeq" id="XP_020083395.1">
    <property type="nucleotide sequence ID" value="XM_020227806.1"/>
</dbReference>
<evidence type="ECO:0000259" key="2">
    <source>
        <dbReference type="PROSITE" id="PS50097"/>
    </source>
</evidence>
<dbReference type="Proteomes" id="UP000515123">
    <property type="component" value="Linkage group 2"/>
</dbReference>
<dbReference type="InterPro" id="IPR000210">
    <property type="entry name" value="BTB/POZ_dom"/>
</dbReference>
<comment type="pathway">
    <text evidence="1">Protein modification; protein ubiquitination.</text>
</comment>
<reference evidence="4" key="2">
    <citation type="submission" date="2025-08" db="UniProtKB">
        <authorList>
            <consortium name="RefSeq"/>
        </authorList>
    </citation>
    <scope>IDENTIFICATION</scope>
    <source>
        <tissue evidence="4">Leaf</tissue>
    </source>
</reference>
<dbReference type="SUPFAM" id="SSF54695">
    <property type="entry name" value="POZ domain"/>
    <property type="match status" value="1"/>
</dbReference>
<evidence type="ECO:0000313" key="3">
    <source>
        <dbReference type="Proteomes" id="UP000515123"/>
    </source>
</evidence>
<gene>
    <name evidence="4" type="primary">LOC109706808</name>
</gene>
<dbReference type="InterPro" id="IPR045005">
    <property type="entry name" value="BPM1-6"/>
</dbReference>
<accession>A0A6P5EQ62</accession>